<evidence type="ECO:0000313" key="3">
    <source>
        <dbReference type="EMBL" id="XCB25750.1"/>
    </source>
</evidence>
<dbReference type="NCBIfam" id="NF005559">
    <property type="entry name" value="PRK07231.1"/>
    <property type="match status" value="1"/>
</dbReference>
<evidence type="ECO:0000256" key="2">
    <source>
        <dbReference type="ARBA" id="ARBA00023002"/>
    </source>
</evidence>
<reference evidence="3" key="1">
    <citation type="submission" date="2023-08" db="EMBL/GenBank/DDBJ databases">
        <authorList>
            <person name="Messyasz A."/>
            <person name="Mannisto M.K."/>
            <person name="Kerkhof L.J."/>
            <person name="Haggblom M."/>
        </authorList>
    </citation>
    <scope>NUCLEOTIDE SEQUENCE</scope>
    <source>
        <strain evidence="3">M8UP23</strain>
    </source>
</reference>
<comment type="similarity">
    <text evidence="1">Belongs to the short-chain dehydrogenases/reductases (SDR) family.</text>
</comment>
<dbReference type="PANTHER" id="PTHR43639">
    <property type="entry name" value="OXIDOREDUCTASE, SHORT-CHAIN DEHYDROGENASE/REDUCTASE FAMILY (AFU_ORTHOLOGUE AFUA_5G02870)"/>
    <property type="match status" value="1"/>
</dbReference>
<name>A0AAU7ZA78_9BACT</name>
<dbReference type="PANTHER" id="PTHR43639:SF1">
    <property type="entry name" value="SHORT-CHAIN DEHYDROGENASE_REDUCTASE FAMILY PROTEIN"/>
    <property type="match status" value="1"/>
</dbReference>
<dbReference type="SUPFAM" id="SSF51735">
    <property type="entry name" value="NAD(P)-binding Rossmann-fold domains"/>
    <property type="match status" value="1"/>
</dbReference>
<organism evidence="3">
    <name type="scientific">Tunturiibacter empetritectus</name>
    <dbReference type="NCBI Taxonomy" id="3069691"/>
    <lineage>
        <taxon>Bacteria</taxon>
        <taxon>Pseudomonadati</taxon>
        <taxon>Acidobacteriota</taxon>
        <taxon>Terriglobia</taxon>
        <taxon>Terriglobales</taxon>
        <taxon>Acidobacteriaceae</taxon>
        <taxon>Tunturiibacter</taxon>
    </lineage>
</organism>
<dbReference type="Pfam" id="PF13561">
    <property type="entry name" value="adh_short_C2"/>
    <property type="match status" value="1"/>
</dbReference>
<dbReference type="InterPro" id="IPR002347">
    <property type="entry name" value="SDR_fam"/>
</dbReference>
<dbReference type="RefSeq" id="WP_353068555.1">
    <property type="nucleotide sequence ID" value="NZ_CP132932.1"/>
</dbReference>
<evidence type="ECO:0000256" key="1">
    <source>
        <dbReference type="ARBA" id="ARBA00006484"/>
    </source>
</evidence>
<dbReference type="InterPro" id="IPR020904">
    <property type="entry name" value="Sc_DH/Rdtase_CS"/>
</dbReference>
<accession>A0AAU7ZA78</accession>
<dbReference type="FunFam" id="3.40.50.720:FF:000084">
    <property type="entry name" value="Short-chain dehydrogenase reductase"/>
    <property type="match status" value="1"/>
</dbReference>
<dbReference type="AlphaFoldDB" id="A0AAU7ZA78"/>
<dbReference type="PRINTS" id="PR00080">
    <property type="entry name" value="SDRFAMILY"/>
</dbReference>
<dbReference type="KEGG" id="temp:RBB75_15035"/>
<sequence length="257" mass="27381">MSGRLTGKVAIVTGSGSGIGQAIAIRFAAEGASVVVDYRNHIDQAQKTASKAEAAGGKAILVQADVSLLADTQNLVDQAYTQLGRCDILVNNAGIEKEAAFWDVTEADYDAVLNVNLKGAFFLTQAFARRLRDAKLPGRIVNISSVHEDMVFPNFSTYCASKGGMRMLMRDLSVELGPLNITVNNIAPGAISTPINTKLMEDKPKLDALLANIPLGRMGTPEEVAGIALFLASDDAAYVTGSTYFVDGGLIRNYHEQ</sequence>
<keyword evidence="2 3" id="KW-0560">Oxidoreductase</keyword>
<proteinExistence type="inferred from homology"/>
<reference evidence="3" key="2">
    <citation type="journal article" date="2024" name="Environ. Microbiol.">
        <title>Genome analysis and description of Tunturibacter gen. nov. expands the diversity of Terriglobia in tundra soils.</title>
        <authorList>
            <person name="Messyasz A."/>
            <person name="Mannisto M.K."/>
            <person name="Kerkhof L.J."/>
            <person name="Haggblom M.M."/>
        </authorList>
    </citation>
    <scope>NUCLEOTIDE SEQUENCE</scope>
    <source>
        <strain evidence="3">M8UP23</strain>
    </source>
</reference>
<dbReference type="EMBL" id="CP132932">
    <property type="protein sequence ID" value="XCB25750.1"/>
    <property type="molecule type" value="Genomic_DNA"/>
</dbReference>
<gene>
    <name evidence="3" type="ORF">RBB75_15035</name>
</gene>
<dbReference type="GO" id="GO:0047936">
    <property type="term" value="F:glucose 1-dehydrogenase [NAD(P)+] activity"/>
    <property type="evidence" value="ECO:0007669"/>
    <property type="project" value="UniProtKB-EC"/>
</dbReference>
<dbReference type="PRINTS" id="PR00081">
    <property type="entry name" value="GDHRDH"/>
</dbReference>
<dbReference type="EC" id="1.1.1.47" evidence="3"/>
<dbReference type="Gene3D" id="3.40.50.720">
    <property type="entry name" value="NAD(P)-binding Rossmann-like Domain"/>
    <property type="match status" value="1"/>
</dbReference>
<protein>
    <submittedName>
        <fullName evidence="3">Glucose 1-dehydrogenase</fullName>
        <ecNumber evidence="3">1.1.1.47</ecNumber>
    </submittedName>
</protein>
<dbReference type="PROSITE" id="PS00061">
    <property type="entry name" value="ADH_SHORT"/>
    <property type="match status" value="1"/>
</dbReference>
<dbReference type="InterPro" id="IPR036291">
    <property type="entry name" value="NAD(P)-bd_dom_sf"/>
</dbReference>